<gene>
    <name evidence="1" type="ORF">HA227_01490</name>
</gene>
<feature type="non-terminal residue" evidence="1">
    <location>
        <position position="1"/>
    </location>
</feature>
<evidence type="ECO:0000313" key="1">
    <source>
        <dbReference type="EMBL" id="HIH32903.1"/>
    </source>
</evidence>
<comment type="caution">
    <text evidence="1">The sequence shown here is derived from an EMBL/GenBank/DDBJ whole genome shotgun (WGS) entry which is preliminary data.</text>
</comment>
<evidence type="ECO:0000313" key="2">
    <source>
        <dbReference type="Proteomes" id="UP000527315"/>
    </source>
</evidence>
<dbReference type="Proteomes" id="UP000527315">
    <property type="component" value="Unassembled WGS sequence"/>
</dbReference>
<name>A0A7J4KSD1_9ARCH</name>
<accession>A0A7J4KSD1</accession>
<proteinExistence type="predicted"/>
<protein>
    <submittedName>
        <fullName evidence="1">Uncharacterized protein</fullName>
    </submittedName>
</protein>
<reference evidence="2" key="1">
    <citation type="journal article" date="2020" name="bioRxiv">
        <title>A rank-normalized archaeal taxonomy based on genome phylogeny resolves widespread incomplete and uneven classifications.</title>
        <authorList>
            <person name="Rinke C."/>
            <person name="Chuvochina M."/>
            <person name="Mussig A.J."/>
            <person name="Chaumeil P.-A."/>
            <person name="Waite D.W."/>
            <person name="Whitman W.B."/>
            <person name="Parks D.H."/>
            <person name="Hugenholtz P."/>
        </authorList>
    </citation>
    <scope>NUCLEOTIDE SEQUENCE [LARGE SCALE GENOMIC DNA]</scope>
</reference>
<organism evidence="1 2">
    <name type="scientific">Candidatus Iainarchaeum sp</name>
    <dbReference type="NCBI Taxonomy" id="3101447"/>
    <lineage>
        <taxon>Archaea</taxon>
        <taxon>Candidatus Iainarchaeota</taxon>
        <taxon>Candidatus Iainarchaeia</taxon>
        <taxon>Candidatus Iainarchaeales</taxon>
        <taxon>Candidatus Iainarchaeaceae</taxon>
        <taxon>Candidatus Iainarchaeum</taxon>
    </lineage>
</organism>
<dbReference type="EMBL" id="DUFJ01000039">
    <property type="protein sequence ID" value="HIH32903.1"/>
    <property type="molecule type" value="Genomic_DNA"/>
</dbReference>
<dbReference type="AlphaFoldDB" id="A0A7J4KSD1"/>
<sequence>GLKPGQKASLLIECSDAGFVKKFKARIEKETGTKLAEQELGTTREKLVEREFSIELKA</sequence>